<keyword evidence="9" id="KW-0406">Ion transport</keyword>
<feature type="transmembrane region" description="Helical" evidence="12">
    <location>
        <begin position="361"/>
        <end position="382"/>
    </location>
</feature>
<keyword evidence="5" id="KW-1003">Cell membrane</keyword>
<evidence type="ECO:0000256" key="4">
    <source>
        <dbReference type="ARBA" id="ARBA00022449"/>
    </source>
</evidence>
<dbReference type="InterPro" id="IPR006153">
    <property type="entry name" value="Cation/H_exchanger_TM"/>
</dbReference>
<keyword evidence="4" id="KW-0050">Antiport</keyword>
<dbReference type="Proteomes" id="UP001168524">
    <property type="component" value="Unassembled WGS sequence"/>
</dbReference>
<evidence type="ECO:0000256" key="9">
    <source>
        <dbReference type="ARBA" id="ARBA00023065"/>
    </source>
</evidence>
<evidence type="ECO:0000256" key="6">
    <source>
        <dbReference type="ARBA" id="ARBA00022692"/>
    </source>
</evidence>
<comment type="caution">
    <text evidence="14">The sequence shown here is derived from an EMBL/GenBank/DDBJ whole genome shotgun (WGS) entry which is preliminary data.</text>
</comment>
<dbReference type="PANTHER" id="PTHR10110:SF195">
    <property type="entry name" value="NA(+)_H(+) ANTIPORTER NHAS2"/>
    <property type="match status" value="1"/>
</dbReference>
<name>A0ABT7WTJ8_9GAMM</name>
<keyword evidence="3" id="KW-0813">Transport</keyword>
<feature type="transmembrane region" description="Helical" evidence="12">
    <location>
        <begin position="182"/>
        <end position="204"/>
    </location>
</feature>
<organism evidence="14 15">
    <name type="scientific">Acinetobacter thutiue</name>
    <dbReference type="NCBI Taxonomy" id="2998078"/>
    <lineage>
        <taxon>Bacteria</taxon>
        <taxon>Pseudomonadati</taxon>
        <taxon>Pseudomonadota</taxon>
        <taxon>Gammaproteobacteria</taxon>
        <taxon>Moraxellales</taxon>
        <taxon>Moraxellaceae</taxon>
        <taxon>Acinetobacter</taxon>
    </lineage>
</organism>
<reference evidence="14" key="1">
    <citation type="submission" date="2023-06" db="EMBL/GenBank/DDBJ databases">
        <title>Two novel species of Acinetobacter isolated from motorbike repairing workshop in Vietnam.</title>
        <authorList>
            <person name="Le N.T.T."/>
        </authorList>
    </citation>
    <scope>NUCLEOTIDE SEQUENCE</scope>
    <source>
        <strain evidence="14">VNH17</strain>
    </source>
</reference>
<protein>
    <submittedName>
        <fullName evidence="14">Cation:proton antiporter</fullName>
    </submittedName>
</protein>
<keyword evidence="10 12" id="KW-0472">Membrane</keyword>
<evidence type="ECO:0000256" key="11">
    <source>
        <dbReference type="ARBA" id="ARBA00023201"/>
    </source>
</evidence>
<evidence type="ECO:0000256" key="2">
    <source>
        <dbReference type="ARBA" id="ARBA00007367"/>
    </source>
</evidence>
<feature type="transmembrane region" description="Helical" evidence="12">
    <location>
        <begin position="394"/>
        <end position="422"/>
    </location>
</feature>
<feature type="transmembrane region" description="Helical" evidence="12">
    <location>
        <begin position="108"/>
        <end position="130"/>
    </location>
</feature>
<comment type="similarity">
    <text evidence="2">Belongs to the monovalent cation:proton antiporter 1 (CPA1) transporter (TC 2.A.36) family.</text>
</comment>
<comment type="subcellular location">
    <subcellularLocation>
        <location evidence="1">Cell membrane</location>
        <topology evidence="1">Multi-pass membrane protein</topology>
    </subcellularLocation>
</comment>
<dbReference type="EMBL" id="JAUDZE010000015">
    <property type="protein sequence ID" value="MDN0016017.1"/>
    <property type="molecule type" value="Genomic_DNA"/>
</dbReference>
<proteinExistence type="inferred from homology"/>
<evidence type="ECO:0000313" key="14">
    <source>
        <dbReference type="EMBL" id="MDN0016017.1"/>
    </source>
</evidence>
<feature type="transmembrane region" description="Helical" evidence="12">
    <location>
        <begin position="35"/>
        <end position="55"/>
    </location>
</feature>
<feature type="transmembrane region" description="Helical" evidence="12">
    <location>
        <begin position="253"/>
        <end position="276"/>
    </location>
</feature>
<dbReference type="InterPro" id="IPR018422">
    <property type="entry name" value="Cation/H_exchanger_CPA1"/>
</dbReference>
<sequence length="499" mass="54767">MGNFFLLQALTVIFALSIATTIFNKRILGFPQAIGVPIVSAIFVFILQWGASLLNGNQFITINIHNIESAVREIDFYDFLINGVICFILTSSALKFKISDLRNYWKPIGILATIALVLCAGFYAGLLYLFQWAVGYPVPIEVLLLLGAALGATDPIGVKGVLSSIKAPHHLMVKLEGESLFNDAMCIALFMTLLKVLQGAHFSLISTIETLLYEILVAVIIGFGFGLAILRLLRGKHEMESLILTTALLASGSYLVALFAHASAPIACVIGGLIVGNKWQEFREEQEIQEVNHFWHTVEGIINSFLFTLIGLELFILDLSANLIIGGIIAFLILHLSRFAANFSAFALFPSFRKKSYNGSLTILSWGGVRGGISLALILAVANVPQLSPYSSILIGYTFISVLLSGVVCGLGLPAVMNAFYFNPNEETQGLKGVYQRLCNKMNRRGFKYIVGEDALGRETLTIYNPEILLDKKSDDGVATVHHPNKREEVKRLENPDNF</sequence>
<keyword evidence="15" id="KW-1185">Reference proteome</keyword>
<evidence type="ECO:0000256" key="7">
    <source>
        <dbReference type="ARBA" id="ARBA00022989"/>
    </source>
</evidence>
<evidence type="ECO:0000256" key="1">
    <source>
        <dbReference type="ARBA" id="ARBA00004651"/>
    </source>
</evidence>
<dbReference type="Gene3D" id="6.10.140.1330">
    <property type="match status" value="1"/>
</dbReference>
<feature type="transmembrane region" description="Helical" evidence="12">
    <location>
        <begin position="297"/>
        <end position="317"/>
    </location>
</feature>
<feature type="domain" description="Cation/H+ exchanger transmembrane" evidence="13">
    <location>
        <begin position="25"/>
        <end position="408"/>
    </location>
</feature>
<evidence type="ECO:0000256" key="12">
    <source>
        <dbReference type="SAM" id="Phobius"/>
    </source>
</evidence>
<dbReference type="PANTHER" id="PTHR10110">
    <property type="entry name" value="SODIUM/HYDROGEN EXCHANGER"/>
    <property type="match status" value="1"/>
</dbReference>
<keyword evidence="8" id="KW-0915">Sodium</keyword>
<evidence type="ECO:0000256" key="5">
    <source>
        <dbReference type="ARBA" id="ARBA00022475"/>
    </source>
</evidence>
<gene>
    <name evidence="14" type="ORF">QTA56_17540</name>
</gene>
<feature type="transmembrane region" description="Helical" evidence="12">
    <location>
        <begin position="142"/>
        <end position="162"/>
    </location>
</feature>
<keyword evidence="6 12" id="KW-0812">Transmembrane</keyword>
<keyword evidence="7 12" id="KW-1133">Transmembrane helix</keyword>
<feature type="transmembrane region" description="Helical" evidence="12">
    <location>
        <begin position="323"/>
        <end position="349"/>
    </location>
</feature>
<evidence type="ECO:0000256" key="10">
    <source>
        <dbReference type="ARBA" id="ARBA00023136"/>
    </source>
</evidence>
<dbReference type="Pfam" id="PF00999">
    <property type="entry name" value="Na_H_Exchanger"/>
    <property type="match status" value="1"/>
</dbReference>
<feature type="transmembrane region" description="Helical" evidence="12">
    <location>
        <begin position="211"/>
        <end position="233"/>
    </location>
</feature>
<feature type="transmembrane region" description="Helical" evidence="12">
    <location>
        <begin position="76"/>
        <end position="96"/>
    </location>
</feature>
<evidence type="ECO:0000259" key="13">
    <source>
        <dbReference type="Pfam" id="PF00999"/>
    </source>
</evidence>
<dbReference type="RefSeq" id="WP_267982223.1">
    <property type="nucleotide sequence ID" value="NZ_JAPQKF010000015.1"/>
</dbReference>
<keyword evidence="11" id="KW-0739">Sodium transport</keyword>
<evidence type="ECO:0000256" key="3">
    <source>
        <dbReference type="ARBA" id="ARBA00022448"/>
    </source>
</evidence>
<accession>A0ABT7WTJ8</accession>
<evidence type="ECO:0000313" key="15">
    <source>
        <dbReference type="Proteomes" id="UP001168524"/>
    </source>
</evidence>
<evidence type="ECO:0000256" key="8">
    <source>
        <dbReference type="ARBA" id="ARBA00023053"/>
    </source>
</evidence>